<comment type="similarity">
    <text evidence="1 6">Belongs to the UDPGP type 2 family.</text>
</comment>
<feature type="domain" description="Nucleotidyl transferase" evidence="7">
    <location>
        <begin position="12"/>
        <end position="271"/>
    </location>
</feature>
<sequence>MVPNPEKKTVRKAVIPVAGFGTRLLPVTKSVPKELLPVVDVPAIQVVVEECVQAGIEEVILITGRGKGGVEDHFDYNFELENILEVRGKVEELERVRSISQMIRTVAIRQKKPLGLGHAILCAREVVGDEPFVVVLPDDLIGSSPSVTRQLIEVYERYGQAVVSVMPVGKDEVSRYGIITGENWAPGLHRVRGIVEKPDTELAPSNLAVIGRYLLPPVIFDMLAEVEPDSSGEIQLTDALSRLSRERALVGYEFKGRRHDIGDKLGFLTANISYGLRHPELGPKLLEYLRRKVREADEADAT</sequence>
<dbReference type="Gene3D" id="3.90.550.10">
    <property type="entry name" value="Spore Coat Polysaccharide Biosynthesis Protein SpsA, Chain A"/>
    <property type="match status" value="1"/>
</dbReference>
<dbReference type="GO" id="GO:0003983">
    <property type="term" value="F:UTP:glucose-1-phosphate uridylyltransferase activity"/>
    <property type="evidence" value="ECO:0007669"/>
    <property type="project" value="UniProtKB-EC"/>
</dbReference>
<evidence type="ECO:0000256" key="6">
    <source>
        <dbReference type="RuleBase" id="RU361259"/>
    </source>
</evidence>
<dbReference type="EMBL" id="VOSL01000011">
    <property type="protein sequence ID" value="TXD43002.1"/>
    <property type="molecule type" value="Genomic_DNA"/>
</dbReference>
<dbReference type="InterPro" id="IPR029044">
    <property type="entry name" value="Nucleotide-diphossugar_trans"/>
</dbReference>
<dbReference type="Pfam" id="PF00483">
    <property type="entry name" value="NTP_transferase"/>
    <property type="match status" value="1"/>
</dbReference>
<dbReference type="NCBIfam" id="TIGR01099">
    <property type="entry name" value="galU"/>
    <property type="match status" value="1"/>
</dbReference>
<organism evidence="8 9">
    <name type="scientific">Lujinxingia vulgaris</name>
    <dbReference type="NCBI Taxonomy" id="2600176"/>
    <lineage>
        <taxon>Bacteria</taxon>
        <taxon>Deltaproteobacteria</taxon>
        <taxon>Bradymonadales</taxon>
        <taxon>Lujinxingiaceae</taxon>
        <taxon>Lujinxingia</taxon>
    </lineage>
</organism>
<dbReference type="SUPFAM" id="SSF53448">
    <property type="entry name" value="Nucleotide-diphospho-sugar transferases"/>
    <property type="match status" value="1"/>
</dbReference>
<evidence type="ECO:0000256" key="1">
    <source>
        <dbReference type="ARBA" id="ARBA00006890"/>
    </source>
</evidence>
<evidence type="ECO:0000313" key="8">
    <source>
        <dbReference type="EMBL" id="TXD43002.1"/>
    </source>
</evidence>
<evidence type="ECO:0000256" key="5">
    <source>
        <dbReference type="ARBA" id="ARBA00048128"/>
    </source>
</evidence>
<evidence type="ECO:0000313" key="9">
    <source>
        <dbReference type="Proteomes" id="UP000321046"/>
    </source>
</evidence>
<evidence type="ECO:0000259" key="7">
    <source>
        <dbReference type="Pfam" id="PF00483"/>
    </source>
</evidence>
<dbReference type="PANTHER" id="PTHR43197">
    <property type="entry name" value="UTP--GLUCOSE-1-PHOSPHATE URIDYLYLTRANSFERASE"/>
    <property type="match status" value="1"/>
</dbReference>
<keyword evidence="4 6" id="KW-0548">Nucleotidyltransferase</keyword>
<dbReference type="AlphaFoldDB" id="A0A5C6XF23"/>
<keyword evidence="3 6" id="KW-0808">Transferase</keyword>
<dbReference type="OrthoDB" id="9803306at2"/>
<dbReference type="EC" id="2.7.7.9" evidence="2 6"/>
<evidence type="ECO:0000256" key="2">
    <source>
        <dbReference type="ARBA" id="ARBA00012415"/>
    </source>
</evidence>
<reference evidence="8 9" key="1">
    <citation type="submission" date="2019-08" db="EMBL/GenBank/DDBJ databases">
        <title>Bradymonadales sp. TMQ2.</title>
        <authorList>
            <person name="Liang Q."/>
        </authorList>
    </citation>
    <scope>NUCLEOTIDE SEQUENCE [LARGE SCALE GENOMIC DNA]</scope>
    <source>
        <strain evidence="8 9">TMQ2</strain>
    </source>
</reference>
<comment type="caution">
    <text evidence="8">The sequence shown here is derived from an EMBL/GenBank/DDBJ whole genome shotgun (WGS) entry which is preliminary data.</text>
</comment>
<dbReference type="CDD" id="cd02541">
    <property type="entry name" value="UGPase_prokaryotic"/>
    <property type="match status" value="1"/>
</dbReference>
<protein>
    <recommendedName>
        <fullName evidence="2 6">UTP--glucose-1-phosphate uridylyltransferase</fullName>
        <ecNumber evidence="2 6">2.7.7.9</ecNumber>
    </recommendedName>
    <alternativeName>
        <fullName evidence="6">UDP-glucose pyrophosphorylase</fullName>
    </alternativeName>
</protein>
<proteinExistence type="inferred from homology"/>
<name>A0A5C6XF23_9DELT</name>
<dbReference type="InterPro" id="IPR005835">
    <property type="entry name" value="NTP_transferase_dom"/>
</dbReference>
<dbReference type="RefSeq" id="WP_146972422.1">
    <property type="nucleotide sequence ID" value="NZ_VOSL01000011.1"/>
</dbReference>
<dbReference type="PANTHER" id="PTHR43197:SF1">
    <property type="entry name" value="UTP--GLUCOSE-1-PHOSPHATE URIDYLYLTRANSFERASE"/>
    <property type="match status" value="1"/>
</dbReference>
<dbReference type="Proteomes" id="UP000321046">
    <property type="component" value="Unassembled WGS sequence"/>
</dbReference>
<evidence type="ECO:0000256" key="3">
    <source>
        <dbReference type="ARBA" id="ARBA00022679"/>
    </source>
</evidence>
<comment type="catalytic activity">
    <reaction evidence="5 6">
        <text>alpha-D-glucose 1-phosphate + UTP + H(+) = UDP-alpha-D-glucose + diphosphate</text>
        <dbReference type="Rhea" id="RHEA:19889"/>
        <dbReference type="ChEBI" id="CHEBI:15378"/>
        <dbReference type="ChEBI" id="CHEBI:33019"/>
        <dbReference type="ChEBI" id="CHEBI:46398"/>
        <dbReference type="ChEBI" id="CHEBI:58601"/>
        <dbReference type="ChEBI" id="CHEBI:58885"/>
        <dbReference type="EC" id="2.7.7.9"/>
    </reaction>
</comment>
<dbReference type="InterPro" id="IPR005771">
    <property type="entry name" value="GalU_uridylyltTrfase_bac/arc"/>
</dbReference>
<gene>
    <name evidence="8" type="primary">galU</name>
    <name evidence="8" type="ORF">FRC96_02310</name>
</gene>
<accession>A0A5C6XF23</accession>
<dbReference type="GO" id="GO:0006011">
    <property type="term" value="P:UDP-alpha-D-glucose metabolic process"/>
    <property type="evidence" value="ECO:0007669"/>
    <property type="project" value="InterPro"/>
</dbReference>
<evidence type="ECO:0000256" key="4">
    <source>
        <dbReference type="ARBA" id="ARBA00022695"/>
    </source>
</evidence>